<protein>
    <recommendedName>
        <fullName evidence="7">Dipeptide epimerase</fullName>
        <ecNumber evidence="7">5.1.1.-</ecNumber>
    </recommendedName>
</protein>
<evidence type="ECO:0000256" key="3">
    <source>
        <dbReference type="ARBA" id="ARBA00022842"/>
    </source>
</evidence>
<feature type="binding site" evidence="6">
    <location>
        <position position="241"/>
    </location>
    <ligand>
        <name>Mg(2+)</name>
        <dbReference type="ChEBI" id="CHEBI:18420"/>
    </ligand>
</feature>
<dbReference type="GO" id="GO:0016855">
    <property type="term" value="F:racemase and epimerase activity, acting on amino acids and derivatives"/>
    <property type="evidence" value="ECO:0007669"/>
    <property type="project" value="UniProtKB-UniRule"/>
</dbReference>
<dbReference type="InterPro" id="IPR036849">
    <property type="entry name" value="Enolase-like_C_sf"/>
</dbReference>
<proteinExistence type="inferred from homology"/>
<dbReference type="InterPro" id="IPR029017">
    <property type="entry name" value="Enolase-like_N"/>
</dbReference>
<evidence type="ECO:0000256" key="1">
    <source>
        <dbReference type="ARBA" id="ARBA00008031"/>
    </source>
</evidence>
<gene>
    <name evidence="9" type="ORF">ENV38_04220</name>
</gene>
<dbReference type="AlphaFoldDB" id="A0A7V3KNV7"/>
<comment type="similarity">
    <text evidence="1 7">Belongs to the mandelate racemase/muconate lactonizing enzyme family.</text>
</comment>
<comment type="caution">
    <text evidence="9">The sequence shown here is derived from an EMBL/GenBank/DDBJ whole genome shotgun (WGS) entry which is preliminary data.</text>
</comment>
<keyword evidence="3 6" id="KW-0460">Magnesium</keyword>
<dbReference type="InterPro" id="IPR013342">
    <property type="entry name" value="Mandelate_racemase_C"/>
</dbReference>
<dbReference type="InterPro" id="IPR034603">
    <property type="entry name" value="Dipeptide_epimerase"/>
</dbReference>
<dbReference type="PANTHER" id="PTHR48073:SF2">
    <property type="entry name" value="O-SUCCINYLBENZOATE SYNTHASE"/>
    <property type="match status" value="1"/>
</dbReference>
<feature type="binding site" evidence="6">
    <location>
        <position position="188"/>
    </location>
    <ligand>
        <name>Mg(2+)</name>
        <dbReference type="ChEBI" id="CHEBI:18420"/>
    </ligand>
</feature>
<evidence type="ECO:0000256" key="7">
    <source>
        <dbReference type="RuleBase" id="RU366006"/>
    </source>
</evidence>
<keyword evidence="4 7" id="KW-0413">Isomerase</keyword>
<dbReference type="InterPro" id="IPR029065">
    <property type="entry name" value="Enolase_C-like"/>
</dbReference>
<feature type="domain" description="Mandelate racemase/muconate lactonizing enzyme C-terminal" evidence="8">
    <location>
        <begin position="140"/>
        <end position="237"/>
    </location>
</feature>
<dbReference type="GO" id="GO:0046872">
    <property type="term" value="F:metal ion binding"/>
    <property type="evidence" value="ECO:0007669"/>
    <property type="project" value="UniProtKB-KW"/>
</dbReference>
<feature type="active site" description="Proton acceptor; specific for (S)-substrate epimerization" evidence="5">
    <location>
        <position position="265"/>
    </location>
</feature>
<dbReference type="Gene3D" id="3.30.390.10">
    <property type="entry name" value="Enolase-like, N-terminal domain"/>
    <property type="match status" value="1"/>
</dbReference>
<evidence type="ECO:0000259" key="8">
    <source>
        <dbReference type="SMART" id="SM00922"/>
    </source>
</evidence>
<dbReference type="SUPFAM" id="SSF54826">
    <property type="entry name" value="Enolase N-terminal domain-like"/>
    <property type="match status" value="1"/>
</dbReference>
<dbReference type="SMART" id="SM00922">
    <property type="entry name" value="MR_MLE"/>
    <property type="match status" value="1"/>
</dbReference>
<dbReference type="InterPro" id="IPR053602">
    <property type="entry name" value="MR_MLE-like"/>
</dbReference>
<evidence type="ECO:0000256" key="5">
    <source>
        <dbReference type="PIRSR" id="PIRSR634603-1"/>
    </source>
</evidence>
<dbReference type="EMBL" id="DTGD01000155">
    <property type="protein sequence ID" value="HGB36090.1"/>
    <property type="molecule type" value="Genomic_DNA"/>
</dbReference>
<dbReference type="SFLD" id="SFLDG00180">
    <property type="entry name" value="muconate_cycloisomerase"/>
    <property type="match status" value="1"/>
</dbReference>
<organism evidence="9">
    <name type="scientific">candidate division WOR-3 bacterium</name>
    <dbReference type="NCBI Taxonomy" id="2052148"/>
    <lineage>
        <taxon>Bacteria</taxon>
        <taxon>Bacteria division WOR-3</taxon>
    </lineage>
</organism>
<dbReference type="Gene3D" id="3.20.20.120">
    <property type="entry name" value="Enolase-like C-terminal domain"/>
    <property type="match status" value="1"/>
</dbReference>
<feature type="active site" description="Proton acceptor; specific for (R)-substrate epimerization" evidence="5">
    <location>
        <position position="161"/>
    </location>
</feature>
<name>A0A7V3KNV7_UNCW3</name>
<dbReference type="EC" id="5.1.1.-" evidence="7"/>
<comment type="cofactor">
    <cofactor evidence="6 7">
        <name>Mg(2+)</name>
        <dbReference type="ChEBI" id="CHEBI:18420"/>
    </cofactor>
    <text evidence="6 7">Binds 1 Mg(2+) ion per subunit.</text>
</comment>
<dbReference type="CDD" id="cd03319">
    <property type="entry name" value="L-Ala-DL-Glu_epimerase"/>
    <property type="match status" value="1"/>
</dbReference>
<feature type="binding site" evidence="6">
    <location>
        <position position="216"/>
    </location>
    <ligand>
        <name>Mg(2+)</name>
        <dbReference type="ChEBI" id="CHEBI:18420"/>
    </ligand>
</feature>
<dbReference type="PANTHER" id="PTHR48073">
    <property type="entry name" value="O-SUCCINYLBENZOATE SYNTHASE-RELATED"/>
    <property type="match status" value="1"/>
</dbReference>
<keyword evidence="2 6" id="KW-0479">Metal-binding</keyword>
<reference evidence="9" key="1">
    <citation type="journal article" date="2020" name="mSystems">
        <title>Genome- and Community-Level Interaction Insights into Carbon Utilization and Element Cycling Functions of Hydrothermarchaeota in Hydrothermal Sediment.</title>
        <authorList>
            <person name="Zhou Z."/>
            <person name="Liu Y."/>
            <person name="Xu W."/>
            <person name="Pan J."/>
            <person name="Luo Z.H."/>
            <person name="Li M."/>
        </authorList>
    </citation>
    <scope>NUCLEOTIDE SEQUENCE [LARGE SCALE GENOMIC DNA]</scope>
    <source>
        <strain evidence="9">SpSt-754</strain>
    </source>
</reference>
<accession>A0A7V3KNV7</accession>
<dbReference type="SUPFAM" id="SSF51604">
    <property type="entry name" value="Enolase C-terminal domain-like"/>
    <property type="match status" value="1"/>
</dbReference>
<dbReference type="NCBIfam" id="NF041118">
    <property type="entry name" value="A_G_epim_Thtga"/>
    <property type="match status" value="1"/>
</dbReference>
<sequence>MAKITKISLESRVYYYEKPFHITGSVSSASTNVEVLIETQEGIKGYGEASPSFRVNGEKPEALVAMEPFVNENLKSKNTDRWREIFDFTDKLIASPSLKAALQWAVISIFCTEHGITPFEFFGGAKKEIETDKTVGIDTVENRVKEAETIFSEGFRVIKIKVGENFKEDIEAVLKISERTRGATYIVDANMGYTLKQAIDFAKKLYQEGVNVAVFEQPVHYQDLDGLKFVRFHSPFPVAADESAKTKFDVYRLLKNEVVDYVNIKLMKSGISDAMAIVEMARSSGIRLMIGCMGESSLGINQSVMFALGTGAFDFHDLDSHLLLKEDVFRGNFKQVGPRIMIP</sequence>
<evidence type="ECO:0000256" key="6">
    <source>
        <dbReference type="PIRSR" id="PIRSR634603-3"/>
    </source>
</evidence>
<dbReference type="SFLD" id="SFLDS00001">
    <property type="entry name" value="Enolase"/>
    <property type="match status" value="1"/>
</dbReference>
<evidence type="ECO:0000313" key="9">
    <source>
        <dbReference type="EMBL" id="HGB36090.1"/>
    </source>
</evidence>
<evidence type="ECO:0000256" key="2">
    <source>
        <dbReference type="ARBA" id="ARBA00022723"/>
    </source>
</evidence>
<dbReference type="Pfam" id="PF13378">
    <property type="entry name" value="MR_MLE_C"/>
    <property type="match status" value="1"/>
</dbReference>
<evidence type="ECO:0000256" key="4">
    <source>
        <dbReference type="ARBA" id="ARBA00023235"/>
    </source>
</evidence>